<accession>A0A075U0R1</accession>
<evidence type="ECO:0000256" key="4">
    <source>
        <dbReference type="ARBA" id="ARBA00022679"/>
    </source>
</evidence>
<proteinExistence type="inferred from homology"/>
<reference evidence="8 9" key="1">
    <citation type="journal article" date="2014" name="Genome Announc.">
        <title>Complete Genome Sequences of Fish Pathogenic Weissella ceti Strains WS74 and WS105.</title>
        <authorList>
            <person name="Figueiredo H.C."/>
            <person name="Leal C.A."/>
            <person name="Dorella F.A."/>
            <person name="Carvalho A.F."/>
            <person name="Soares S.C."/>
            <person name="Pereira F.L."/>
            <person name="Azevedo V.A."/>
        </authorList>
    </citation>
    <scope>NUCLEOTIDE SEQUENCE [LARGE SCALE GENOMIC DNA]</scope>
    <source>
        <strain evidence="8 9">WS74</strain>
    </source>
</reference>
<dbReference type="PANTHER" id="PTHR46383:SF1">
    <property type="entry name" value="ASPARTATE AMINOTRANSFERASE"/>
    <property type="match status" value="1"/>
</dbReference>
<dbReference type="KEGG" id="wce:WS08_0839"/>
<dbReference type="InterPro" id="IPR004839">
    <property type="entry name" value="Aminotransferase_I/II_large"/>
</dbReference>
<dbReference type="EC" id="2.6.1.-" evidence="6"/>
<name>A0A075U0R1_9LACO</name>
<dbReference type="STRING" id="759620.WS105_0903"/>
<comment type="cofactor">
    <cofactor evidence="1 6">
        <name>pyridoxal 5'-phosphate</name>
        <dbReference type="ChEBI" id="CHEBI:597326"/>
    </cofactor>
</comment>
<evidence type="ECO:0000313" key="8">
    <source>
        <dbReference type="EMBL" id="AIM63157.1"/>
    </source>
</evidence>
<dbReference type="GO" id="GO:0008483">
    <property type="term" value="F:transaminase activity"/>
    <property type="evidence" value="ECO:0007669"/>
    <property type="project" value="UniProtKB-KW"/>
</dbReference>
<evidence type="ECO:0000259" key="7">
    <source>
        <dbReference type="Pfam" id="PF00155"/>
    </source>
</evidence>
<feature type="domain" description="Aminotransferase class I/classII large" evidence="7">
    <location>
        <begin position="36"/>
        <end position="381"/>
    </location>
</feature>
<evidence type="ECO:0000313" key="9">
    <source>
        <dbReference type="Proteomes" id="UP000029079"/>
    </source>
</evidence>
<protein>
    <recommendedName>
        <fullName evidence="6">Aminotransferase</fullName>
        <ecNumber evidence="6">2.6.1.-</ecNumber>
    </recommendedName>
</protein>
<dbReference type="AlphaFoldDB" id="A0A075U0R1"/>
<dbReference type="GO" id="GO:0030170">
    <property type="term" value="F:pyridoxal phosphate binding"/>
    <property type="evidence" value="ECO:0007669"/>
    <property type="project" value="InterPro"/>
</dbReference>
<dbReference type="InterPro" id="IPR050596">
    <property type="entry name" value="AspAT/PAT-like"/>
</dbReference>
<evidence type="ECO:0000256" key="1">
    <source>
        <dbReference type="ARBA" id="ARBA00001933"/>
    </source>
</evidence>
<keyword evidence="9" id="KW-1185">Reference proteome</keyword>
<comment type="similarity">
    <text evidence="2 6">Belongs to the class-I pyridoxal-phosphate-dependent aminotransferase family.</text>
</comment>
<dbReference type="KEGG" id="wci:WS105_0903"/>
<dbReference type="InterPro" id="IPR004838">
    <property type="entry name" value="NHTrfase_class1_PyrdxlP-BS"/>
</dbReference>
<dbReference type="GO" id="GO:0006520">
    <property type="term" value="P:amino acid metabolic process"/>
    <property type="evidence" value="ECO:0007669"/>
    <property type="project" value="InterPro"/>
</dbReference>
<dbReference type="InterPro" id="IPR015424">
    <property type="entry name" value="PyrdxlP-dep_Trfase"/>
</dbReference>
<dbReference type="OrthoDB" id="9802328at2"/>
<evidence type="ECO:0000256" key="6">
    <source>
        <dbReference type="RuleBase" id="RU000481"/>
    </source>
</evidence>
<dbReference type="PANTHER" id="PTHR46383">
    <property type="entry name" value="ASPARTATE AMINOTRANSFERASE"/>
    <property type="match status" value="1"/>
</dbReference>
<evidence type="ECO:0000256" key="3">
    <source>
        <dbReference type="ARBA" id="ARBA00022576"/>
    </source>
</evidence>
<evidence type="ECO:0000256" key="5">
    <source>
        <dbReference type="ARBA" id="ARBA00022898"/>
    </source>
</evidence>
<dbReference type="KEGG" id="wct:WS74_0905"/>
<reference evidence="9" key="2">
    <citation type="submission" date="2014-08" db="EMBL/GenBank/DDBJ databases">
        <title>Complete genome of Weissella ceti strain WS74 isolated from diseased rainbow trout in Brazil.</title>
        <authorList>
            <person name="Figueiredo H.C.P."/>
            <person name="Leal C.A.G."/>
            <person name="Pereira F.L."/>
            <person name="Soares S.C."/>
            <person name="Dorella F.A."/>
            <person name="Carvalho A.F."/>
            <person name="Azevedo V.A.C."/>
        </authorList>
    </citation>
    <scope>NUCLEOTIDE SEQUENCE [LARGE SCALE GENOMIC DNA]</scope>
    <source>
        <strain evidence="9">WS74</strain>
    </source>
</reference>
<keyword evidence="3 6" id="KW-0032">Aminotransferase</keyword>
<dbReference type="PROSITE" id="PS00105">
    <property type="entry name" value="AA_TRANSFER_CLASS_1"/>
    <property type="match status" value="1"/>
</dbReference>
<sequence length="390" mass="42437">MPTIKNDLYDQLNTQVIPQKSSALRAWHQKFQADESVIDLSLGEPGFAVSQEVKHAFQEAIASDASHYASTKGYVPLRERVAGYVTESFDAPAYSVAETLITVGATEGIYATFQALFSRGDAIIIPMPAYPLYGNIAALLGIEIIPLDTRTTDFKVTPEGLEDLLGKHANIKGFIFNDPTNPTGATYTAQEVSDLAQVLLPTNLVVVTDEIYGALTYDDAEHVTIAKYLPEQTILIGGLSKSHAMTGYRLGFVLGPELLMNMITQVHQLMVSSVNTPLMIAGVTALDNHENFAVMKRTYQMQRDLMVEALRALGFMVISPKGGFYVLAKLPASVVSEETFVSDLATQAKVGVLPGNIFGLPGYIRLSFAGNKADIEEAMDRMQQFLSTIA</sequence>
<dbReference type="Proteomes" id="UP000029079">
    <property type="component" value="Chromosome"/>
</dbReference>
<organism evidence="8 9">
    <name type="scientific">Weissella ceti</name>
    <dbReference type="NCBI Taxonomy" id="759620"/>
    <lineage>
        <taxon>Bacteria</taxon>
        <taxon>Bacillati</taxon>
        <taxon>Bacillota</taxon>
        <taxon>Bacilli</taxon>
        <taxon>Lactobacillales</taxon>
        <taxon>Lactobacillaceae</taxon>
        <taxon>Weissella</taxon>
    </lineage>
</organism>
<dbReference type="Pfam" id="PF00155">
    <property type="entry name" value="Aminotran_1_2"/>
    <property type="match status" value="1"/>
</dbReference>
<dbReference type="PATRIC" id="fig|759620.7.peg.865"/>
<keyword evidence="5" id="KW-0663">Pyridoxal phosphate</keyword>
<gene>
    <name evidence="8" type="ORF">WS74_0905</name>
</gene>
<dbReference type="EMBL" id="CP009223">
    <property type="protein sequence ID" value="AIM63157.1"/>
    <property type="molecule type" value="Genomic_DNA"/>
</dbReference>
<dbReference type="SUPFAM" id="SSF53383">
    <property type="entry name" value="PLP-dependent transferases"/>
    <property type="match status" value="1"/>
</dbReference>
<dbReference type="Gene3D" id="3.40.640.10">
    <property type="entry name" value="Type I PLP-dependent aspartate aminotransferase-like (Major domain)"/>
    <property type="match status" value="1"/>
</dbReference>
<dbReference type="InterPro" id="IPR015421">
    <property type="entry name" value="PyrdxlP-dep_Trfase_major"/>
</dbReference>
<dbReference type="RefSeq" id="WP_009496327.1">
    <property type="nucleotide sequence ID" value="NZ_CP009223.1"/>
</dbReference>
<dbReference type="CDD" id="cd00609">
    <property type="entry name" value="AAT_like"/>
    <property type="match status" value="1"/>
</dbReference>
<evidence type="ECO:0000256" key="2">
    <source>
        <dbReference type="ARBA" id="ARBA00007441"/>
    </source>
</evidence>
<keyword evidence="4 6" id="KW-0808">Transferase</keyword>